<feature type="transmembrane region" description="Helical" evidence="1">
    <location>
        <begin position="82"/>
        <end position="103"/>
    </location>
</feature>
<feature type="transmembrane region" description="Helical" evidence="1">
    <location>
        <begin position="29"/>
        <end position="50"/>
    </location>
</feature>
<keyword evidence="1" id="KW-0812">Transmembrane</keyword>
<name>Q1IHL8_KORVE</name>
<evidence type="ECO:0000313" key="2">
    <source>
        <dbReference type="EMBL" id="ABF43632.1"/>
    </source>
</evidence>
<keyword evidence="3" id="KW-1185">Reference proteome</keyword>
<evidence type="ECO:0008006" key="4">
    <source>
        <dbReference type="Google" id="ProtNLM"/>
    </source>
</evidence>
<feature type="transmembrane region" description="Helical" evidence="1">
    <location>
        <begin position="136"/>
        <end position="163"/>
    </location>
</feature>
<evidence type="ECO:0000256" key="1">
    <source>
        <dbReference type="SAM" id="Phobius"/>
    </source>
</evidence>
<dbReference type="HOGENOM" id="CLU_051458_0_0_0"/>
<dbReference type="eggNOG" id="ENOG50338T1">
    <property type="taxonomic scope" value="Bacteria"/>
</dbReference>
<feature type="transmembrane region" description="Helical" evidence="1">
    <location>
        <begin position="175"/>
        <end position="202"/>
    </location>
</feature>
<dbReference type="KEGG" id="aba:Acid345_4632"/>
<sequence>MPVLSATEAISPAFRHTTTQMFKRFRFAFWLRMAVLGFFTAEMSSGGGGLGNFPTNFPDKSSGRHAGTQMPGHLAWFTPTHILELALAVAIFVVVLTLIILYINSRLRFVLFDAVLQGDTRLGEGWRKWRDAGQRYFAWQILLTVISWMLLILCLGLPAALLYSGHHLGVWHIDALGIATLVVAGLFYLLLAVVLGIVMVLAKDFVVPIMALENVGWQDGWRKFFEIARGQASDYVVYFLMKIVLRIGAGIVQGIIGVFVMLILIVPAVLAVIAGVAIGVGATMVVKAMLITAGIIGLLIMVFLMIAVSALIGAPVSFFFPSYAIYFFAGRYERLGRIVFPPPPPPPAPPAPIVPEPMPEPPPLPA</sequence>
<reference evidence="2 3" key="1">
    <citation type="journal article" date="2009" name="Appl. Environ. Microbiol.">
        <title>Three genomes from the phylum Acidobacteria provide insight into the lifestyles of these microorganisms in soils.</title>
        <authorList>
            <person name="Ward N.L."/>
            <person name="Challacombe J.F."/>
            <person name="Janssen P.H."/>
            <person name="Henrissat B."/>
            <person name="Coutinho P.M."/>
            <person name="Wu M."/>
            <person name="Xie G."/>
            <person name="Haft D.H."/>
            <person name="Sait M."/>
            <person name="Badger J."/>
            <person name="Barabote R.D."/>
            <person name="Bradley B."/>
            <person name="Brettin T.S."/>
            <person name="Brinkac L.M."/>
            <person name="Bruce D."/>
            <person name="Creasy T."/>
            <person name="Daugherty S.C."/>
            <person name="Davidsen T.M."/>
            <person name="DeBoy R.T."/>
            <person name="Detter J.C."/>
            <person name="Dodson R.J."/>
            <person name="Durkin A.S."/>
            <person name="Ganapathy A."/>
            <person name="Gwinn-Giglio M."/>
            <person name="Han C.S."/>
            <person name="Khouri H."/>
            <person name="Kiss H."/>
            <person name="Kothari S.P."/>
            <person name="Madupu R."/>
            <person name="Nelson K.E."/>
            <person name="Nelson W.C."/>
            <person name="Paulsen I."/>
            <person name="Penn K."/>
            <person name="Ren Q."/>
            <person name="Rosovitz M.J."/>
            <person name="Selengut J.D."/>
            <person name="Shrivastava S."/>
            <person name="Sullivan S.A."/>
            <person name="Tapia R."/>
            <person name="Thompson L.S."/>
            <person name="Watkins K.L."/>
            <person name="Yang Q."/>
            <person name="Yu C."/>
            <person name="Zafar N."/>
            <person name="Zhou L."/>
            <person name="Kuske C.R."/>
        </authorList>
    </citation>
    <scope>NUCLEOTIDE SEQUENCE [LARGE SCALE GENOMIC DNA]</scope>
    <source>
        <strain evidence="2 3">Ellin345</strain>
    </source>
</reference>
<keyword evidence="1" id="KW-1133">Transmembrane helix</keyword>
<keyword evidence="1" id="KW-0472">Membrane</keyword>
<dbReference type="STRING" id="204669.Acid345_4632"/>
<gene>
    <name evidence="2" type="ordered locus">Acid345_4632</name>
</gene>
<dbReference type="Pfam" id="PF24400">
    <property type="entry name" value="DUF7544"/>
    <property type="match status" value="1"/>
</dbReference>
<evidence type="ECO:0000313" key="3">
    <source>
        <dbReference type="Proteomes" id="UP000002432"/>
    </source>
</evidence>
<protein>
    <recommendedName>
        <fullName evidence="4">Transmembrane protein</fullName>
    </recommendedName>
</protein>
<dbReference type="EMBL" id="CP000360">
    <property type="protein sequence ID" value="ABF43632.1"/>
    <property type="molecule type" value="Genomic_DNA"/>
</dbReference>
<organism evidence="2 3">
    <name type="scientific">Koribacter versatilis (strain Ellin345)</name>
    <dbReference type="NCBI Taxonomy" id="204669"/>
    <lineage>
        <taxon>Bacteria</taxon>
        <taxon>Pseudomonadati</taxon>
        <taxon>Acidobacteriota</taxon>
        <taxon>Terriglobia</taxon>
        <taxon>Terriglobales</taxon>
        <taxon>Candidatus Korobacteraceae</taxon>
        <taxon>Candidatus Korobacter</taxon>
    </lineage>
</organism>
<dbReference type="InterPro" id="IPR055966">
    <property type="entry name" value="DUF7544"/>
</dbReference>
<dbReference type="Proteomes" id="UP000002432">
    <property type="component" value="Chromosome"/>
</dbReference>
<dbReference type="EnsemblBacteria" id="ABF43632">
    <property type="protein sequence ID" value="ABF43632"/>
    <property type="gene ID" value="Acid345_4632"/>
</dbReference>
<accession>Q1IHL8</accession>
<proteinExistence type="predicted"/>
<dbReference type="AlphaFoldDB" id="Q1IHL8"/>